<protein>
    <submittedName>
        <fullName evidence="1">Uncharacterized protein</fullName>
    </submittedName>
</protein>
<keyword evidence="2" id="KW-1185">Reference proteome</keyword>
<evidence type="ECO:0000313" key="2">
    <source>
        <dbReference type="Proteomes" id="UP001234178"/>
    </source>
</evidence>
<dbReference type="InterPro" id="IPR043502">
    <property type="entry name" value="DNA/RNA_pol_sf"/>
</dbReference>
<dbReference type="Gene3D" id="3.10.10.10">
    <property type="entry name" value="HIV Type 1 Reverse Transcriptase, subunit A, domain 1"/>
    <property type="match status" value="1"/>
</dbReference>
<dbReference type="SUPFAM" id="SSF56672">
    <property type="entry name" value="DNA/RNA polymerases"/>
    <property type="match status" value="1"/>
</dbReference>
<organism evidence="1 2">
    <name type="scientific">Daphnia magna</name>
    <dbReference type="NCBI Taxonomy" id="35525"/>
    <lineage>
        <taxon>Eukaryota</taxon>
        <taxon>Metazoa</taxon>
        <taxon>Ecdysozoa</taxon>
        <taxon>Arthropoda</taxon>
        <taxon>Crustacea</taxon>
        <taxon>Branchiopoda</taxon>
        <taxon>Diplostraca</taxon>
        <taxon>Cladocera</taxon>
        <taxon>Anomopoda</taxon>
        <taxon>Daphniidae</taxon>
        <taxon>Daphnia</taxon>
    </lineage>
</organism>
<sequence length="79" mass="9083">MLDRDPDTGSVPILRYYHDTFAYRDSPTLLVNLASGYYGIELEKELKKTAFIVDDKWNRLAFGLTNAPGRFQRPMNSVL</sequence>
<comment type="caution">
    <text evidence="1">The sequence shown here is derived from an EMBL/GenBank/DDBJ whole genome shotgun (WGS) entry which is preliminary data.</text>
</comment>
<dbReference type="Gene3D" id="3.30.70.270">
    <property type="match status" value="1"/>
</dbReference>
<dbReference type="InterPro" id="IPR043128">
    <property type="entry name" value="Rev_trsase/Diguanyl_cyclase"/>
</dbReference>
<accession>A0ABR0AU67</accession>
<name>A0ABR0AU67_9CRUS</name>
<reference evidence="1 2" key="1">
    <citation type="journal article" date="2023" name="Nucleic Acids Res.">
        <title>The hologenome of Daphnia magna reveals possible DNA methylation and microbiome-mediated evolution of the host genome.</title>
        <authorList>
            <person name="Chaturvedi A."/>
            <person name="Li X."/>
            <person name="Dhandapani V."/>
            <person name="Marshall H."/>
            <person name="Kissane S."/>
            <person name="Cuenca-Cambronero M."/>
            <person name="Asole G."/>
            <person name="Calvet F."/>
            <person name="Ruiz-Romero M."/>
            <person name="Marangio P."/>
            <person name="Guigo R."/>
            <person name="Rago D."/>
            <person name="Mirbahai L."/>
            <person name="Eastwood N."/>
            <person name="Colbourne J.K."/>
            <person name="Zhou J."/>
            <person name="Mallon E."/>
            <person name="Orsini L."/>
        </authorList>
    </citation>
    <scope>NUCLEOTIDE SEQUENCE [LARGE SCALE GENOMIC DNA]</scope>
    <source>
        <strain evidence="1">LRV0_1</strain>
    </source>
</reference>
<dbReference type="EMBL" id="JAOYFB010000039">
    <property type="protein sequence ID" value="KAK4028663.1"/>
    <property type="molecule type" value="Genomic_DNA"/>
</dbReference>
<proteinExistence type="predicted"/>
<gene>
    <name evidence="1" type="ORF">OUZ56_021667</name>
</gene>
<dbReference type="Proteomes" id="UP001234178">
    <property type="component" value="Unassembled WGS sequence"/>
</dbReference>
<evidence type="ECO:0000313" key="1">
    <source>
        <dbReference type="EMBL" id="KAK4028663.1"/>
    </source>
</evidence>